<organism evidence="1 2">
    <name type="scientific">Hypsibius exemplaris</name>
    <name type="common">Freshwater tardigrade</name>
    <dbReference type="NCBI Taxonomy" id="2072580"/>
    <lineage>
        <taxon>Eukaryota</taxon>
        <taxon>Metazoa</taxon>
        <taxon>Ecdysozoa</taxon>
        <taxon>Tardigrada</taxon>
        <taxon>Eutardigrada</taxon>
        <taxon>Parachela</taxon>
        <taxon>Hypsibioidea</taxon>
        <taxon>Hypsibiidae</taxon>
        <taxon>Hypsibius</taxon>
    </lineage>
</organism>
<gene>
    <name evidence="1" type="ORF">BV898_01863</name>
</gene>
<accession>A0A1W0XAA1</accession>
<dbReference type="AlphaFoldDB" id="A0A1W0XAA1"/>
<keyword evidence="2" id="KW-1185">Reference proteome</keyword>
<proteinExistence type="predicted"/>
<dbReference type="EMBL" id="MTYJ01000007">
    <property type="protein sequence ID" value="OQV24324.1"/>
    <property type="molecule type" value="Genomic_DNA"/>
</dbReference>
<name>A0A1W0XAA1_HYPEX</name>
<reference evidence="2" key="1">
    <citation type="submission" date="2017-01" db="EMBL/GenBank/DDBJ databases">
        <title>Comparative genomics of anhydrobiosis in the tardigrade Hypsibius dujardini.</title>
        <authorList>
            <person name="Yoshida Y."/>
            <person name="Koutsovoulos G."/>
            <person name="Laetsch D."/>
            <person name="Stevens L."/>
            <person name="Kumar S."/>
            <person name="Horikawa D."/>
            <person name="Ishino K."/>
            <person name="Komine S."/>
            <person name="Tomita M."/>
            <person name="Blaxter M."/>
            <person name="Arakawa K."/>
        </authorList>
    </citation>
    <scope>NUCLEOTIDE SEQUENCE [LARGE SCALE GENOMIC DNA]</scope>
    <source>
        <strain evidence="2">Z151</strain>
    </source>
</reference>
<dbReference type="Proteomes" id="UP000192578">
    <property type="component" value="Unassembled WGS sequence"/>
</dbReference>
<sequence>MLPTIKSPSWTLFTVILGPSPVHPGSPSGFIPVHPGSSSRFIPVRRRGTFCAAYGFLGYVNRHSKFARVMS</sequence>
<protein>
    <submittedName>
        <fullName evidence="1">Uncharacterized protein</fullName>
    </submittedName>
</protein>
<evidence type="ECO:0000313" key="1">
    <source>
        <dbReference type="EMBL" id="OQV24324.1"/>
    </source>
</evidence>
<comment type="caution">
    <text evidence="1">The sequence shown here is derived from an EMBL/GenBank/DDBJ whole genome shotgun (WGS) entry which is preliminary data.</text>
</comment>
<evidence type="ECO:0000313" key="2">
    <source>
        <dbReference type="Proteomes" id="UP000192578"/>
    </source>
</evidence>